<feature type="region of interest" description="Disordered" evidence="1">
    <location>
        <begin position="200"/>
        <end position="270"/>
    </location>
</feature>
<evidence type="ECO:0000313" key="4">
    <source>
        <dbReference type="Proteomes" id="UP000703269"/>
    </source>
</evidence>
<comment type="caution">
    <text evidence="3">The sequence shown here is derived from an EMBL/GenBank/DDBJ whole genome shotgun (WGS) entry which is preliminary data.</text>
</comment>
<organism evidence="3 4">
    <name type="scientific">Phanerochaete sordida</name>
    <dbReference type="NCBI Taxonomy" id="48140"/>
    <lineage>
        <taxon>Eukaryota</taxon>
        <taxon>Fungi</taxon>
        <taxon>Dikarya</taxon>
        <taxon>Basidiomycota</taxon>
        <taxon>Agaricomycotina</taxon>
        <taxon>Agaricomycetes</taxon>
        <taxon>Polyporales</taxon>
        <taxon>Phanerochaetaceae</taxon>
        <taxon>Phanerochaete</taxon>
    </lineage>
</organism>
<dbReference type="CDD" id="cd21037">
    <property type="entry name" value="MLKL_NTD"/>
    <property type="match status" value="1"/>
</dbReference>
<dbReference type="AlphaFoldDB" id="A0A9P3GCR5"/>
<gene>
    <name evidence="3" type="ORF">PsYK624_084540</name>
</gene>
<evidence type="ECO:0000256" key="2">
    <source>
        <dbReference type="SAM" id="SignalP"/>
    </source>
</evidence>
<keyword evidence="4" id="KW-1185">Reference proteome</keyword>
<proteinExistence type="predicted"/>
<dbReference type="GO" id="GO:0007166">
    <property type="term" value="P:cell surface receptor signaling pathway"/>
    <property type="evidence" value="ECO:0007669"/>
    <property type="project" value="InterPro"/>
</dbReference>
<accession>A0A9P3GCR5</accession>
<feature type="compositionally biased region" description="Polar residues" evidence="1">
    <location>
        <begin position="234"/>
        <end position="249"/>
    </location>
</feature>
<name>A0A9P3GCR5_9APHY</name>
<sequence>MTSVTGALSALWSTAVFLYNVIDKVQSNNAECRETIVLLCGFLTDLEELRSRNVSPSLYRHVAKLVKTFEDIKVDVALLEAKSILSRAIFHEQIASKLAKARSNLNEATMQLSLQLQLERYRSTTAHLAFPTATPYGSSSPRPRYEDVLSDGIRSHDPHQMAVDSASSDDFQPEYSCNRIVGTENHARSIRSCFKRPLRANNLPEPKVTSKGTGTGHGRARPRRPRSRPCSAIVTATSSSRGIGSNGTPNCGAPRGVDREAARRRSKVCE</sequence>
<keyword evidence="2" id="KW-0732">Signal</keyword>
<feature type="chain" id="PRO_5040499022" description="Fungal N-terminal domain-containing protein" evidence="2">
    <location>
        <begin position="28"/>
        <end position="270"/>
    </location>
</feature>
<dbReference type="InterPro" id="IPR059179">
    <property type="entry name" value="MLKL-like_MCAfunc"/>
</dbReference>
<dbReference type="Gene3D" id="1.20.930.20">
    <property type="entry name" value="Adaptor protein Cbl, N-terminal domain"/>
    <property type="match status" value="1"/>
</dbReference>
<feature type="compositionally biased region" description="Basic residues" evidence="1">
    <location>
        <begin position="218"/>
        <end position="227"/>
    </location>
</feature>
<evidence type="ECO:0000313" key="3">
    <source>
        <dbReference type="EMBL" id="GJE92300.1"/>
    </source>
</evidence>
<feature type="compositionally biased region" description="Basic and acidic residues" evidence="1">
    <location>
        <begin position="256"/>
        <end position="270"/>
    </location>
</feature>
<dbReference type="InterPro" id="IPR036537">
    <property type="entry name" value="Adaptor_Cbl_N_dom_sf"/>
</dbReference>
<evidence type="ECO:0008006" key="5">
    <source>
        <dbReference type="Google" id="ProtNLM"/>
    </source>
</evidence>
<protein>
    <recommendedName>
        <fullName evidence="5">Fungal N-terminal domain-containing protein</fullName>
    </recommendedName>
</protein>
<dbReference type="EMBL" id="BPQB01000025">
    <property type="protein sequence ID" value="GJE92300.1"/>
    <property type="molecule type" value="Genomic_DNA"/>
</dbReference>
<reference evidence="3 4" key="1">
    <citation type="submission" date="2021-08" db="EMBL/GenBank/DDBJ databases">
        <title>Draft Genome Sequence of Phanerochaete sordida strain YK-624.</title>
        <authorList>
            <person name="Mori T."/>
            <person name="Dohra H."/>
            <person name="Suzuki T."/>
            <person name="Kawagishi H."/>
            <person name="Hirai H."/>
        </authorList>
    </citation>
    <scope>NUCLEOTIDE SEQUENCE [LARGE SCALE GENOMIC DNA]</scope>
    <source>
        <strain evidence="3 4">YK-624</strain>
    </source>
</reference>
<evidence type="ECO:0000256" key="1">
    <source>
        <dbReference type="SAM" id="MobiDB-lite"/>
    </source>
</evidence>
<feature type="signal peptide" evidence="2">
    <location>
        <begin position="1"/>
        <end position="27"/>
    </location>
</feature>
<dbReference type="Proteomes" id="UP000703269">
    <property type="component" value="Unassembled WGS sequence"/>
</dbReference>